<gene>
    <name evidence="13" type="ORF">CHF27_009680</name>
</gene>
<evidence type="ECO:0000256" key="7">
    <source>
        <dbReference type="ARBA" id="ARBA00022692"/>
    </source>
</evidence>
<dbReference type="SUPFAM" id="SSF103190">
    <property type="entry name" value="Sensory domain-like"/>
    <property type="match status" value="1"/>
</dbReference>
<dbReference type="Pfam" id="PF02743">
    <property type="entry name" value="dCache_1"/>
    <property type="match status" value="1"/>
</dbReference>
<feature type="domain" description="Cache" evidence="12">
    <location>
        <begin position="58"/>
        <end position="279"/>
    </location>
</feature>
<evidence type="ECO:0000313" key="13">
    <source>
        <dbReference type="EMBL" id="RDY23208.1"/>
    </source>
</evidence>
<comment type="caution">
    <text evidence="13">The sequence shown here is derived from an EMBL/GenBank/DDBJ whole genome shotgun (WGS) entry which is preliminary data.</text>
</comment>
<feature type="transmembrane region" description="Helical" evidence="11">
    <location>
        <begin position="290"/>
        <end position="312"/>
    </location>
</feature>
<dbReference type="EMBL" id="NOJZ02000017">
    <property type="protein sequence ID" value="RDY23208.1"/>
    <property type="molecule type" value="Genomic_DNA"/>
</dbReference>
<reference evidence="13 14" key="1">
    <citation type="journal article" date="2017" name="Genome Announc.">
        <title>Draft Genome Sequence of Romboutsia maritimum sp. nov. Strain CCRI-22766(T), Isolated from Coastal Estuarine Mud.</title>
        <authorList>
            <person name="Maheux A.F."/>
            <person name="Boudreau D.K."/>
            <person name="Berube E."/>
            <person name="Boissinot M."/>
            <person name="Raymond F."/>
            <person name="Brodeur S."/>
            <person name="Corbeil J."/>
            <person name="Brightwell G."/>
            <person name="Broda D."/>
            <person name="Omar R.F."/>
            <person name="Bergeron M.G."/>
        </authorList>
    </citation>
    <scope>NUCLEOTIDE SEQUENCE [LARGE SCALE GENOMIC DNA]</scope>
    <source>
        <strain evidence="13 14">CCRI-22766</strain>
    </source>
</reference>
<protein>
    <recommendedName>
        <fullName evidence="3">histidine kinase</fullName>
        <ecNumber evidence="3">2.7.13.3</ecNumber>
    </recommendedName>
</protein>
<evidence type="ECO:0000256" key="11">
    <source>
        <dbReference type="SAM" id="Phobius"/>
    </source>
</evidence>
<dbReference type="PANTHER" id="PTHR45528:SF10">
    <property type="entry name" value="METHYL-ACCEPTING CHEMOTAXIS PROTEIN"/>
    <property type="match status" value="1"/>
</dbReference>
<evidence type="ECO:0000256" key="2">
    <source>
        <dbReference type="ARBA" id="ARBA00004651"/>
    </source>
</evidence>
<dbReference type="AlphaFoldDB" id="A0A371IRU5"/>
<comment type="subcellular location">
    <subcellularLocation>
        <location evidence="2">Cell membrane</location>
        <topology evidence="2">Multi-pass membrane protein</topology>
    </subcellularLocation>
</comment>
<keyword evidence="14" id="KW-1185">Reference proteome</keyword>
<dbReference type="Gene3D" id="6.10.340.10">
    <property type="match status" value="1"/>
</dbReference>
<accession>A0A371IRU5</accession>
<evidence type="ECO:0000256" key="5">
    <source>
        <dbReference type="ARBA" id="ARBA00022553"/>
    </source>
</evidence>
<dbReference type="PANTHER" id="PTHR45528">
    <property type="entry name" value="SENSOR HISTIDINE KINASE CPXA"/>
    <property type="match status" value="1"/>
</dbReference>
<dbReference type="RefSeq" id="WP_199533655.1">
    <property type="nucleotide sequence ID" value="NZ_NOJZ02000017.1"/>
</dbReference>
<keyword evidence="5" id="KW-0597">Phosphoprotein</keyword>
<evidence type="ECO:0000256" key="9">
    <source>
        <dbReference type="ARBA" id="ARBA00022989"/>
    </source>
</evidence>
<dbReference type="CDD" id="cd12912">
    <property type="entry name" value="PDC2_MCP_like"/>
    <property type="match status" value="1"/>
</dbReference>
<dbReference type="InterPro" id="IPR050398">
    <property type="entry name" value="HssS/ArlS-like"/>
</dbReference>
<keyword evidence="8" id="KW-0418">Kinase</keyword>
<dbReference type="InterPro" id="IPR029151">
    <property type="entry name" value="Sensor-like_sf"/>
</dbReference>
<evidence type="ECO:0000259" key="12">
    <source>
        <dbReference type="Pfam" id="PF02743"/>
    </source>
</evidence>
<proteinExistence type="predicted"/>
<dbReference type="GO" id="GO:0005886">
    <property type="term" value="C:plasma membrane"/>
    <property type="evidence" value="ECO:0007669"/>
    <property type="project" value="UniProtKB-SubCell"/>
</dbReference>
<keyword evidence="9 11" id="KW-1133">Transmembrane helix</keyword>
<dbReference type="Gene3D" id="3.30.450.20">
    <property type="entry name" value="PAS domain"/>
    <property type="match status" value="1"/>
</dbReference>
<keyword evidence="4" id="KW-1003">Cell membrane</keyword>
<name>A0A371IRU5_9FIRM</name>
<dbReference type="CDD" id="cd12914">
    <property type="entry name" value="PDC1_DGC_like"/>
    <property type="match status" value="1"/>
</dbReference>
<keyword evidence="6" id="KW-0808">Transferase</keyword>
<evidence type="ECO:0000256" key="4">
    <source>
        <dbReference type="ARBA" id="ARBA00022475"/>
    </source>
</evidence>
<evidence type="ECO:0000256" key="8">
    <source>
        <dbReference type="ARBA" id="ARBA00022777"/>
    </source>
</evidence>
<comment type="catalytic activity">
    <reaction evidence="1">
        <text>ATP + protein L-histidine = ADP + protein N-phospho-L-histidine.</text>
        <dbReference type="EC" id="2.7.13.3"/>
    </reaction>
</comment>
<evidence type="ECO:0000256" key="1">
    <source>
        <dbReference type="ARBA" id="ARBA00000085"/>
    </source>
</evidence>
<sequence>MKFKLRRKGEGKNKSIKTELTLTIVFFAVFCCLFLGAITSYLNYKSSNNVLSKTVVETTKQAAKTVSQKIINVQNAAIQTGIIKEISDPKISKEEKQSIISRQEKLYGLSIGQIMDVNGKELFSGKDYSGRDYFKISMSGKVYLSSPVLSKVTGQLTLVVSAPIWENGVQGGKIIGVVTFDPDKDLLNEIVADIKIGEKSYAYLLNNEGTTIAHKNTSLINEENTIKQSETNKSLVPFAEADKKLISGQAGCADVESNGQGWVLGYAPVENSNGWGVGVMVNKDDFLGEMYTSIITTIILAIVFTILAFIVAMRLSNKIGNPLKECSERLKKLAEGDLNSETT</sequence>
<dbReference type="Proteomes" id="UP000243494">
    <property type="component" value="Unassembled WGS sequence"/>
</dbReference>
<dbReference type="EC" id="2.7.13.3" evidence="3"/>
<evidence type="ECO:0000313" key="14">
    <source>
        <dbReference type="Proteomes" id="UP000243494"/>
    </source>
</evidence>
<evidence type="ECO:0000256" key="3">
    <source>
        <dbReference type="ARBA" id="ARBA00012438"/>
    </source>
</evidence>
<organism evidence="13 14">
    <name type="scientific">Romboutsia maritimum</name>
    <dbReference type="NCBI Taxonomy" id="2020948"/>
    <lineage>
        <taxon>Bacteria</taxon>
        <taxon>Bacillati</taxon>
        <taxon>Bacillota</taxon>
        <taxon>Clostridia</taxon>
        <taxon>Peptostreptococcales</taxon>
        <taxon>Peptostreptococcaceae</taxon>
        <taxon>Romboutsia</taxon>
    </lineage>
</organism>
<dbReference type="InterPro" id="IPR033479">
    <property type="entry name" value="dCache_1"/>
</dbReference>
<keyword evidence="7 11" id="KW-0812">Transmembrane</keyword>
<feature type="transmembrane region" description="Helical" evidence="11">
    <location>
        <begin position="20"/>
        <end position="42"/>
    </location>
</feature>
<evidence type="ECO:0000256" key="6">
    <source>
        <dbReference type="ARBA" id="ARBA00022679"/>
    </source>
</evidence>
<dbReference type="GO" id="GO:0000155">
    <property type="term" value="F:phosphorelay sensor kinase activity"/>
    <property type="evidence" value="ECO:0007669"/>
    <property type="project" value="TreeGrafter"/>
</dbReference>
<feature type="non-terminal residue" evidence="13">
    <location>
        <position position="343"/>
    </location>
</feature>
<keyword evidence="10 11" id="KW-0472">Membrane</keyword>
<evidence type="ECO:0000256" key="10">
    <source>
        <dbReference type="ARBA" id="ARBA00023136"/>
    </source>
</evidence>